<dbReference type="AlphaFoldDB" id="A0A1I7DE14"/>
<proteinExistence type="predicted"/>
<gene>
    <name evidence="1" type="ORF">SAMN05660657_05656</name>
</gene>
<evidence type="ECO:0000313" key="1">
    <source>
        <dbReference type="EMBL" id="SFU09836.1"/>
    </source>
</evidence>
<name>A0A1I7DE14_9ACTN</name>
<organism evidence="1 2">
    <name type="scientific">Geodermatophilus amargosae</name>
    <dbReference type="NCBI Taxonomy" id="1296565"/>
    <lineage>
        <taxon>Bacteria</taxon>
        <taxon>Bacillati</taxon>
        <taxon>Actinomycetota</taxon>
        <taxon>Actinomycetes</taxon>
        <taxon>Geodermatophilales</taxon>
        <taxon>Geodermatophilaceae</taxon>
        <taxon>Geodermatophilus</taxon>
    </lineage>
</organism>
<accession>A0A1I7DE14</accession>
<reference evidence="2" key="1">
    <citation type="submission" date="2016-10" db="EMBL/GenBank/DDBJ databases">
        <authorList>
            <person name="Varghese N."/>
            <person name="Submissions S."/>
        </authorList>
    </citation>
    <scope>NUCLEOTIDE SEQUENCE [LARGE SCALE GENOMIC DNA]</scope>
    <source>
        <strain evidence="2">DSM 46136</strain>
    </source>
</reference>
<protein>
    <submittedName>
        <fullName evidence="1">Uncharacterized protein</fullName>
    </submittedName>
</protein>
<sequence>MEAARGRHEAASGALARARDLEERAGTADLAVLLPLVEAFAAPCRGDLEQAAAVLIDRIATDGGRLPQGHYESVGPSAQ</sequence>
<dbReference type="Proteomes" id="UP000199546">
    <property type="component" value="Unassembled WGS sequence"/>
</dbReference>
<dbReference type="RefSeq" id="WP_093585203.1">
    <property type="nucleotide sequence ID" value="NZ_FPBA01000049.1"/>
</dbReference>
<evidence type="ECO:0000313" key="2">
    <source>
        <dbReference type="Proteomes" id="UP000199546"/>
    </source>
</evidence>
<dbReference type="EMBL" id="FPBA01000049">
    <property type="protein sequence ID" value="SFU09836.1"/>
    <property type="molecule type" value="Genomic_DNA"/>
</dbReference>
<keyword evidence="2" id="KW-1185">Reference proteome</keyword>